<dbReference type="Pfam" id="PF01594">
    <property type="entry name" value="AI-2E_transport"/>
    <property type="match status" value="1"/>
</dbReference>
<keyword evidence="5 7" id="KW-0472">Membrane</keyword>
<feature type="transmembrane region" description="Helical" evidence="7">
    <location>
        <begin position="207"/>
        <end position="230"/>
    </location>
</feature>
<keyword evidence="4 7" id="KW-1133">Transmembrane helix</keyword>
<evidence type="ECO:0000256" key="4">
    <source>
        <dbReference type="ARBA" id="ARBA00022989"/>
    </source>
</evidence>
<protein>
    <submittedName>
        <fullName evidence="8">Putative PurR-regulated permease PerM</fullName>
    </submittedName>
</protein>
<sequence>MKRGTVNKAVLLVIVGCISTVFLVMIHQFLMPLFMAGLFSAMVAPAHHWLTRRLGGRENIASILTVIGIVVLVLGPLSILVGVVVAQAIHVGQSVTPWIQEFVSQPTEMTRYLEKVPYYDQILPYRDVILEKIGQIVGSISTFLIDSLSSVTKMTMQAVFGSIIMLYVMFYFLTMGDKLLMKILYFLPLHDRDEQLLLRRFTSVARATIKGTLIIGIIQGAICGLAFALAGIEGPVFWGTVMAVMSIIPAFGTAIVWVPALIILLLKGQFAGAVILGVVCGAIAGNLDNLIRPRLVGKDTEMHDLFVLFGTLGGIAMFGLLGIIIGPIVAALFITVWEIYGDAFRDHLPDVGVVLRRMKEEPVAGCDEEGLLVHADQDLCAPEPPAGTGAETSAAPEQKNGTA</sequence>
<comment type="subcellular location">
    <subcellularLocation>
        <location evidence="1">Membrane</location>
        <topology evidence="1">Multi-pass membrane protein</topology>
    </subcellularLocation>
</comment>
<dbReference type="InterPro" id="IPR002549">
    <property type="entry name" value="AI-2E-like"/>
</dbReference>
<feature type="transmembrane region" description="Helical" evidence="7">
    <location>
        <begin position="236"/>
        <end position="258"/>
    </location>
</feature>
<evidence type="ECO:0000313" key="9">
    <source>
        <dbReference type="Proteomes" id="UP000539642"/>
    </source>
</evidence>
<name>A0A840UTW4_9BACT</name>
<dbReference type="PANTHER" id="PTHR21716">
    <property type="entry name" value="TRANSMEMBRANE PROTEIN"/>
    <property type="match status" value="1"/>
</dbReference>
<keyword evidence="9" id="KW-1185">Reference proteome</keyword>
<dbReference type="Proteomes" id="UP000539642">
    <property type="component" value="Unassembled WGS sequence"/>
</dbReference>
<dbReference type="PANTHER" id="PTHR21716:SF4">
    <property type="entry name" value="TRANSMEMBRANE PROTEIN 245"/>
    <property type="match status" value="1"/>
</dbReference>
<feature type="transmembrane region" description="Helical" evidence="7">
    <location>
        <begin position="63"/>
        <end position="89"/>
    </location>
</feature>
<evidence type="ECO:0000313" key="8">
    <source>
        <dbReference type="EMBL" id="MBB5349125.1"/>
    </source>
</evidence>
<evidence type="ECO:0000256" key="2">
    <source>
        <dbReference type="ARBA" id="ARBA00009773"/>
    </source>
</evidence>
<feature type="transmembrane region" description="Helical" evidence="7">
    <location>
        <begin position="270"/>
        <end position="287"/>
    </location>
</feature>
<feature type="transmembrane region" description="Helical" evidence="7">
    <location>
        <begin position="33"/>
        <end position="51"/>
    </location>
</feature>
<dbReference type="GO" id="GO:0016020">
    <property type="term" value="C:membrane"/>
    <property type="evidence" value="ECO:0007669"/>
    <property type="project" value="UniProtKB-SubCell"/>
</dbReference>
<feature type="transmembrane region" description="Helical" evidence="7">
    <location>
        <begin position="154"/>
        <end position="173"/>
    </location>
</feature>
<feature type="transmembrane region" description="Helical" evidence="7">
    <location>
        <begin position="9"/>
        <end position="27"/>
    </location>
</feature>
<comment type="similarity">
    <text evidence="2">Belongs to the autoinducer-2 exporter (AI-2E) (TC 2.A.86) family.</text>
</comment>
<dbReference type="AlphaFoldDB" id="A0A840UTW4"/>
<reference evidence="8 9" key="1">
    <citation type="submission" date="2020-08" db="EMBL/GenBank/DDBJ databases">
        <title>Genomic Encyclopedia of Type Strains, Phase IV (KMG-IV): sequencing the most valuable type-strain genomes for metagenomic binning, comparative biology and taxonomic classification.</title>
        <authorList>
            <person name="Goeker M."/>
        </authorList>
    </citation>
    <scope>NUCLEOTIDE SEQUENCE [LARGE SCALE GENOMIC DNA]</scope>
    <source>
        <strain evidence="8 9">DSM 28570</strain>
    </source>
</reference>
<accession>A0A840UTW4</accession>
<keyword evidence="3 7" id="KW-0812">Transmembrane</keyword>
<feature type="transmembrane region" description="Helical" evidence="7">
    <location>
        <begin position="307"/>
        <end position="337"/>
    </location>
</feature>
<evidence type="ECO:0000256" key="7">
    <source>
        <dbReference type="SAM" id="Phobius"/>
    </source>
</evidence>
<evidence type="ECO:0000256" key="6">
    <source>
        <dbReference type="SAM" id="MobiDB-lite"/>
    </source>
</evidence>
<organism evidence="8 9">
    <name type="scientific">Desulfoprunum benzoelyticum</name>
    <dbReference type="NCBI Taxonomy" id="1506996"/>
    <lineage>
        <taxon>Bacteria</taxon>
        <taxon>Pseudomonadati</taxon>
        <taxon>Thermodesulfobacteriota</taxon>
        <taxon>Desulfobulbia</taxon>
        <taxon>Desulfobulbales</taxon>
        <taxon>Desulfobulbaceae</taxon>
        <taxon>Desulfoprunum</taxon>
    </lineage>
</organism>
<proteinExistence type="inferred from homology"/>
<dbReference type="RefSeq" id="WP_183351935.1">
    <property type="nucleotide sequence ID" value="NZ_JACHEO010000019.1"/>
</dbReference>
<gene>
    <name evidence="8" type="ORF">HNQ81_002876</name>
</gene>
<evidence type="ECO:0000256" key="1">
    <source>
        <dbReference type="ARBA" id="ARBA00004141"/>
    </source>
</evidence>
<evidence type="ECO:0000256" key="5">
    <source>
        <dbReference type="ARBA" id="ARBA00023136"/>
    </source>
</evidence>
<comment type="caution">
    <text evidence="8">The sequence shown here is derived from an EMBL/GenBank/DDBJ whole genome shotgun (WGS) entry which is preliminary data.</text>
</comment>
<dbReference type="EMBL" id="JACHEO010000019">
    <property type="protein sequence ID" value="MBB5349125.1"/>
    <property type="molecule type" value="Genomic_DNA"/>
</dbReference>
<feature type="region of interest" description="Disordered" evidence="6">
    <location>
        <begin position="379"/>
        <end position="403"/>
    </location>
</feature>
<evidence type="ECO:0000256" key="3">
    <source>
        <dbReference type="ARBA" id="ARBA00022692"/>
    </source>
</evidence>